<name>A0A9W8SB14_9HYPO</name>
<evidence type="ECO:0000313" key="3">
    <source>
        <dbReference type="EMBL" id="KAJ4268584.1"/>
    </source>
</evidence>
<evidence type="ECO:0000313" key="4">
    <source>
        <dbReference type="Proteomes" id="UP001152049"/>
    </source>
</evidence>
<accession>A0A9W8SB14</accession>
<feature type="region of interest" description="Disordered" evidence="2">
    <location>
        <begin position="69"/>
        <end position="88"/>
    </location>
</feature>
<gene>
    <name evidence="3" type="ORF">NW762_002649</name>
</gene>
<dbReference type="Proteomes" id="UP001152049">
    <property type="component" value="Unassembled WGS sequence"/>
</dbReference>
<reference evidence="3" key="1">
    <citation type="submission" date="2022-09" db="EMBL/GenBank/DDBJ databases">
        <title>Fusarium specimens isolated from Avocado Roots.</title>
        <authorList>
            <person name="Stajich J."/>
            <person name="Roper C."/>
            <person name="Heimlech-Rivalta G."/>
        </authorList>
    </citation>
    <scope>NUCLEOTIDE SEQUENCE</scope>
    <source>
        <strain evidence="3">CF00136</strain>
    </source>
</reference>
<sequence>MRRTAALQMLDAEAAVKRGKMFIKKRGRQEGVYYVINNRPTKPKVPREDEYFRITDLLLDLEDIDSKHVRPSTEEDDTQALKKWSQDPQQTILQGKLRNIENQLDQSRRKAFEMNSRPTNPWRLGSHDIFSAALRPPSPAPLIDSSEGQQGYANISTAETRPDMLLHLICSENGIPKRANAKDSLLLQWFQLRTQLIGTGQHSKASPSVQLSKALKDRNSITGVRRLVSQCLSSDLSSISFHQNPSVNDLSSSIRKACEHFTKGDDSQNSRSLLVFIGNLNQRLSARRDHIGGPLCGLGLRLSAEICKPNVTRKYLDMGFEPDYWTASDQGLRDILYALETYLRHFGTSSKSSSLDLHGRQELLKLLIGSSNQGNTPESLRSLVLDSLENLPNDGVVQIALDVYRAYIALLGHLGAVALLWQEWRSSAIMIGKLAYNKMPRDSESQPDAIIAETFQAAIEAAISVVAPSHDAVPTNLDLAGCATLDFESIEKQDQGSWLGYQQAGAHPTRQQMNGKIRGALGLPLDGWMEAIRLLP</sequence>
<dbReference type="EMBL" id="JAOQAZ010000003">
    <property type="protein sequence ID" value="KAJ4268584.1"/>
    <property type="molecule type" value="Genomic_DNA"/>
</dbReference>
<dbReference type="AlphaFoldDB" id="A0A9W8SB14"/>
<keyword evidence="1" id="KW-0175">Coiled coil</keyword>
<keyword evidence="4" id="KW-1185">Reference proteome</keyword>
<evidence type="ECO:0000256" key="1">
    <source>
        <dbReference type="SAM" id="Coils"/>
    </source>
</evidence>
<dbReference type="OrthoDB" id="4581301at2759"/>
<protein>
    <submittedName>
        <fullName evidence="3">Uncharacterized protein</fullName>
    </submittedName>
</protein>
<organism evidence="3 4">
    <name type="scientific">Fusarium torreyae</name>
    <dbReference type="NCBI Taxonomy" id="1237075"/>
    <lineage>
        <taxon>Eukaryota</taxon>
        <taxon>Fungi</taxon>
        <taxon>Dikarya</taxon>
        <taxon>Ascomycota</taxon>
        <taxon>Pezizomycotina</taxon>
        <taxon>Sordariomycetes</taxon>
        <taxon>Hypocreomycetidae</taxon>
        <taxon>Hypocreales</taxon>
        <taxon>Nectriaceae</taxon>
        <taxon>Fusarium</taxon>
    </lineage>
</organism>
<proteinExistence type="predicted"/>
<evidence type="ECO:0000256" key="2">
    <source>
        <dbReference type="SAM" id="MobiDB-lite"/>
    </source>
</evidence>
<comment type="caution">
    <text evidence="3">The sequence shown here is derived from an EMBL/GenBank/DDBJ whole genome shotgun (WGS) entry which is preliminary data.</text>
</comment>
<feature type="coiled-coil region" evidence="1">
    <location>
        <begin position="90"/>
        <end position="117"/>
    </location>
</feature>